<reference evidence="2 3" key="1">
    <citation type="submission" date="2019-10" db="EMBL/GenBank/DDBJ databases">
        <title>Draft Genome Assembly of Rhodococcus zopfii DSM44189.</title>
        <authorList>
            <person name="Sutton J.M."/>
            <person name="Akob D.M."/>
            <person name="Bushman T.J."/>
        </authorList>
    </citation>
    <scope>NUCLEOTIDE SEQUENCE [LARGE SCALE GENOMIC DNA]</scope>
    <source>
        <strain evidence="2 3">DSM 44189</strain>
    </source>
</reference>
<protein>
    <submittedName>
        <fullName evidence="2">LLM class flavin-dependent oxidoreductase</fullName>
    </submittedName>
</protein>
<evidence type="ECO:0000313" key="2">
    <source>
        <dbReference type="EMBL" id="MDV2477826.1"/>
    </source>
</evidence>
<gene>
    <name evidence="2" type="ORF">F8M49_24950</name>
</gene>
<dbReference type="SUPFAM" id="SSF51679">
    <property type="entry name" value="Bacterial luciferase-like"/>
    <property type="match status" value="1"/>
</dbReference>
<dbReference type="InterPro" id="IPR011251">
    <property type="entry name" value="Luciferase-like_dom"/>
</dbReference>
<dbReference type="Proteomes" id="UP001275440">
    <property type="component" value="Unassembled WGS sequence"/>
</dbReference>
<keyword evidence="3" id="KW-1185">Reference proteome</keyword>
<evidence type="ECO:0000313" key="3">
    <source>
        <dbReference type="Proteomes" id="UP001275440"/>
    </source>
</evidence>
<dbReference type="Pfam" id="PF00296">
    <property type="entry name" value="Bac_luciferase"/>
    <property type="match status" value="1"/>
</dbReference>
<accession>A0ABU3WUZ6</accession>
<evidence type="ECO:0000259" key="1">
    <source>
        <dbReference type="Pfam" id="PF00296"/>
    </source>
</evidence>
<organism evidence="2 3">
    <name type="scientific">Rhodococcus zopfii</name>
    <dbReference type="NCBI Taxonomy" id="43772"/>
    <lineage>
        <taxon>Bacteria</taxon>
        <taxon>Bacillati</taxon>
        <taxon>Actinomycetota</taxon>
        <taxon>Actinomycetes</taxon>
        <taxon>Mycobacteriales</taxon>
        <taxon>Nocardiaceae</taxon>
        <taxon>Rhodococcus</taxon>
    </lineage>
</organism>
<sequence length="75" mass="8378">MPDCGQELRFGTSLTPSAADPAAVVEFALVAEWAGLDLVTVQDHLYQPRFLDTWTLLTWIAARTERTVSRETRAD</sequence>
<dbReference type="InterPro" id="IPR036661">
    <property type="entry name" value="Luciferase-like_sf"/>
</dbReference>
<proteinExistence type="predicted"/>
<dbReference type="Gene3D" id="3.20.20.30">
    <property type="entry name" value="Luciferase-like domain"/>
    <property type="match status" value="1"/>
</dbReference>
<dbReference type="EMBL" id="WBMO01000005">
    <property type="protein sequence ID" value="MDV2477826.1"/>
    <property type="molecule type" value="Genomic_DNA"/>
</dbReference>
<comment type="caution">
    <text evidence="2">The sequence shown here is derived from an EMBL/GenBank/DDBJ whole genome shotgun (WGS) entry which is preliminary data.</text>
</comment>
<feature type="domain" description="Luciferase-like" evidence="1">
    <location>
        <begin position="12"/>
        <end position="66"/>
    </location>
</feature>
<name>A0ABU3WUZ6_9NOCA</name>